<dbReference type="Proteomes" id="UP000182476">
    <property type="component" value="Chromosome I"/>
</dbReference>
<organism evidence="1 2">
    <name type="scientific">Pseudomonas mandelii</name>
    <dbReference type="NCBI Taxonomy" id="75612"/>
    <lineage>
        <taxon>Bacteria</taxon>
        <taxon>Pseudomonadati</taxon>
        <taxon>Pseudomonadota</taxon>
        <taxon>Gammaproteobacteria</taxon>
        <taxon>Pseudomonadales</taxon>
        <taxon>Pseudomonadaceae</taxon>
        <taxon>Pseudomonas</taxon>
    </lineage>
</organism>
<accession>A0ABY0W572</accession>
<evidence type="ECO:0000313" key="1">
    <source>
        <dbReference type="EMBL" id="SDU68557.1"/>
    </source>
</evidence>
<name>A0ABY0W572_9PSED</name>
<proteinExistence type="predicted"/>
<gene>
    <name evidence="1" type="ORF">SAMN04489801_5983</name>
</gene>
<reference evidence="1 2" key="1">
    <citation type="submission" date="2016-10" db="EMBL/GenBank/DDBJ databases">
        <authorList>
            <person name="Varghese N."/>
            <person name="Submissions S."/>
        </authorList>
    </citation>
    <scope>NUCLEOTIDE SEQUENCE [LARGE SCALE GENOMIC DNA]</scope>
    <source>
        <strain evidence="1 2">LMG 21607</strain>
    </source>
</reference>
<evidence type="ECO:0000313" key="2">
    <source>
        <dbReference type="Proteomes" id="UP000182476"/>
    </source>
</evidence>
<sequence length="198" mass="22522">MHFPVGDFGGWAGGVRLLALRCCGGLIASRLTPTLGMHSPVGDFGGWAGGVRFLALRCCGWPHREQAHSYTWNAFPCGRLRWLGRWCTPFSSSVLRRPHREQAHSYTWNAFPCGRLRWLGRWCTPFSSSVLRRPHREQAHSYTWNAFPCGRLRWVGRWCTLFSSSVLRMAPSRAGSLLHLEYIPLWENSVGGQVVYAF</sequence>
<protein>
    <submittedName>
        <fullName evidence="1">Uncharacterized protein</fullName>
    </submittedName>
</protein>
<dbReference type="EMBL" id="LT629796">
    <property type="protein sequence ID" value="SDU68557.1"/>
    <property type="molecule type" value="Genomic_DNA"/>
</dbReference>
<keyword evidence="2" id="KW-1185">Reference proteome</keyword>